<dbReference type="GO" id="GO:0008270">
    <property type="term" value="F:zinc ion binding"/>
    <property type="evidence" value="ECO:0007669"/>
    <property type="project" value="UniProtKB-KW"/>
</dbReference>
<name>A0A8H6Y1X0_9AGAR</name>
<dbReference type="PANTHER" id="PTHR46481">
    <property type="entry name" value="ZINC FINGER BED DOMAIN-CONTAINING PROTEIN 4"/>
    <property type="match status" value="1"/>
</dbReference>
<accession>A0A8H6Y1X0</accession>
<organism evidence="6 7">
    <name type="scientific">Mycena venus</name>
    <dbReference type="NCBI Taxonomy" id="2733690"/>
    <lineage>
        <taxon>Eukaryota</taxon>
        <taxon>Fungi</taxon>
        <taxon>Dikarya</taxon>
        <taxon>Basidiomycota</taxon>
        <taxon>Agaricomycotina</taxon>
        <taxon>Agaricomycetes</taxon>
        <taxon>Agaricomycetidae</taxon>
        <taxon>Agaricales</taxon>
        <taxon>Marasmiineae</taxon>
        <taxon>Mycenaceae</taxon>
        <taxon>Mycena</taxon>
    </lineage>
</organism>
<comment type="subcellular location">
    <subcellularLocation>
        <location evidence="1">Nucleus</location>
    </subcellularLocation>
</comment>
<keyword evidence="2" id="KW-0479">Metal-binding</keyword>
<keyword evidence="4" id="KW-0862">Zinc</keyword>
<evidence type="ECO:0000256" key="4">
    <source>
        <dbReference type="ARBA" id="ARBA00022833"/>
    </source>
</evidence>
<evidence type="ECO:0000256" key="3">
    <source>
        <dbReference type="ARBA" id="ARBA00022771"/>
    </source>
</evidence>
<evidence type="ECO:0000256" key="5">
    <source>
        <dbReference type="ARBA" id="ARBA00023242"/>
    </source>
</evidence>
<dbReference type="OrthoDB" id="3226942at2759"/>
<dbReference type="SUPFAM" id="SSF53098">
    <property type="entry name" value="Ribonuclease H-like"/>
    <property type="match status" value="1"/>
</dbReference>
<comment type="caution">
    <text evidence="6">The sequence shown here is derived from an EMBL/GenBank/DDBJ whole genome shotgun (WGS) entry which is preliminary data.</text>
</comment>
<dbReference type="Proteomes" id="UP000620124">
    <property type="component" value="Unassembled WGS sequence"/>
</dbReference>
<keyword evidence="3" id="KW-0863">Zinc-finger</keyword>
<dbReference type="PANTHER" id="PTHR46481:SF10">
    <property type="entry name" value="ZINC FINGER BED DOMAIN-CONTAINING PROTEIN 39"/>
    <property type="match status" value="1"/>
</dbReference>
<evidence type="ECO:0000256" key="2">
    <source>
        <dbReference type="ARBA" id="ARBA00022723"/>
    </source>
</evidence>
<sequence length="707" mass="78989">MIDKKDSEPAVVTEPQDKEISVIDLDSDTPVATVQPTTSGAIDTSRKKRKLGTLDGFVDHPMSTAQKNRADRKFLRFVIHANISFVSSENEYLNDFLHDLRPSYDAPHRFPLTHTLLDAEAADVFLREADHLQTSRLLTMLEDGWEDRLKHSIYGTVAAGIDSFPIIMGLNDLTGECGNALKCLDIVVQSLELMGVPEVKNFIALTTDNPTTMQSFRRLFQKKYFWILTFACFLHSLNTLIGDICAYPPMKKIVTKANRTVTFFNGSHYWGGQLQMEAKRLKVTRGLKKNCESRWYALILLCVSVTAPQEPLATTCLRKDAQKKSQGLSQVAPDVLEIVLHTPEFWPLVAQLTRVAKPIVDAIRNCESCQAMLADCMLELICCARTISKMSMEENEDKGFLTHAKETFDRRFKMIATPIHWFALFLHPLCQKLAVSNASAHGPSVDSMIETALTVALQWKWSEGQASQLVTDLKAYSQCKSPFAGGQRNAREWWENLPKTNHESIRKLAIVLASIVPHSGDVERLFSDLGDIQTLRCNSMTVLTMEKTGKICSRLSLISLTVPWAWNCVVGGISSYELYLKARTTTGNGNVIHRKHNHMHTQATPGINAELAKDLKNPITWIPPLDGSGDDETENVVDKAYQELDRVKEDEVPATVTPGSIIDGELVDFDEYARVECGEVVAADEDNMDVVGNQSEGGWSVAQLMQR</sequence>
<keyword evidence="7" id="KW-1185">Reference proteome</keyword>
<dbReference type="InterPro" id="IPR012337">
    <property type="entry name" value="RNaseH-like_sf"/>
</dbReference>
<evidence type="ECO:0000256" key="1">
    <source>
        <dbReference type="ARBA" id="ARBA00004123"/>
    </source>
</evidence>
<evidence type="ECO:0000313" key="7">
    <source>
        <dbReference type="Proteomes" id="UP000620124"/>
    </source>
</evidence>
<dbReference type="GO" id="GO:0005634">
    <property type="term" value="C:nucleus"/>
    <property type="evidence" value="ECO:0007669"/>
    <property type="project" value="UniProtKB-SubCell"/>
</dbReference>
<dbReference type="EMBL" id="JACAZI010000010">
    <property type="protein sequence ID" value="KAF7350255.1"/>
    <property type="molecule type" value="Genomic_DNA"/>
</dbReference>
<gene>
    <name evidence="6" type="ORF">MVEN_01329000</name>
</gene>
<dbReference type="InterPro" id="IPR052035">
    <property type="entry name" value="ZnF_BED_domain_contain"/>
</dbReference>
<keyword evidence="5" id="KW-0539">Nucleus</keyword>
<protein>
    <submittedName>
        <fullName evidence="6">DUF659 domain-containing protein</fullName>
    </submittedName>
</protein>
<dbReference type="AlphaFoldDB" id="A0A8H6Y1X0"/>
<proteinExistence type="predicted"/>
<reference evidence="6" key="1">
    <citation type="submission" date="2020-05" db="EMBL/GenBank/DDBJ databases">
        <title>Mycena genomes resolve the evolution of fungal bioluminescence.</title>
        <authorList>
            <person name="Tsai I.J."/>
        </authorList>
    </citation>
    <scope>NUCLEOTIDE SEQUENCE</scope>
    <source>
        <strain evidence="6">CCC161011</strain>
    </source>
</reference>
<evidence type="ECO:0000313" key="6">
    <source>
        <dbReference type="EMBL" id="KAF7350255.1"/>
    </source>
</evidence>